<keyword evidence="3 5" id="KW-1133">Transmembrane helix</keyword>
<dbReference type="Proteomes" id="UP000252519">
    <property type="component" value="Unassembled WGS sequence"/>
</dbReference>
<comment type="caution">
    <text evidence="7">The sequence shown here is derived from an EMBL/GenBank/DDBJ whole genome shotgun (WGS) entry which is preliminary data.</text>
</comment>
<name>A0A368GS25_ANCCA</name>
<evidence type="ECO:0000256" key="4">
    <source>
        <dbReference type="ARBA" id="ARBA00023136"/>
    </source>
</evidence>
<dbReference type="Gene3D" id="1.20.1070.10">
    <property type="entry name" value="Rhodopsin 7-helix transmembrane proteins"/>
    <property type="match status" value="1"/>
</dbReference>
<gene>
    <name evidence="7" type="ORF">ANCCAN_07516</name>
</gene>
<protein>
    <recommendedName>
        <fullName evidence="6">G-protein coupled receptors family 1 profile domain-containing protein</fullName>
    </recommendedName>
</protein>
<keyword evidence="2 5" id="KW-0812">Transmembrane</keyword>
<evidence type="ECO:0000313" key="7">
    <source>
        <dbReference type="EMBL" id="RCN46428.1"/>
    </source>
</evidence>
<dbReference type="SUPFAM" id="SSF81321">
    <property type="entry name" value="Family A G protein-coupled receptor-like"/>
    <property type="match status" value="1"/>
</dbReference>
<reference evidence="7 8" key="1">
    <citation type="submission" date="2014-10" db="EMBL/GenBank/DDBJ databases">
        <title>Draft genome of the hookworm Ancylostoma caninum.</title>
        <authorList>
            <person name="Mitreva M."/>
        </authorList>
    </citation>
    <scope>NUCLEOTIDE SEQUENCE [LARGE SCALE GENOMIC DNA]</scope>
    <source>
        <strain evidence="7 8">Baltimore</strain>
    </source>
</reference>
<dbReference type="GO" id="GO:0016020">
    <property type="term" value="C:membrane"/>
    <property type="evidence" value="ECO:0007669"/>
    <property type="project" value="UniProtKB-SubCell"/>
</dbReference>
<comment type="subcellular location">
    <subcellularLocation>
        <location evidence="1">Membrane</location>
    </subcellularLocation>
</comment>
<dbReference type="InterPro" id="IPR019424">
    <property type="entry name" value="7TM_GPCR_Srsx"/>
</dbReference>
<dbReference type="EMBL" id="JOJR01000079">
    <property type="protein sequence ID" value="RCN46428.1"/>
    <property type="molecule type" value="Genomic_DNA"/>
</dbReference>
<evidence type="ECO:0000259" key="6">
    <source>
        <dbReference type="PROSITE" id="PS50262"/>
    </source>
</evidence>
<feature type="transmembrane region" description="Helical" evidence="5">
    <location>
        <begin position="98"/>
        <end position="124"/>
    </location>
</feature>
<evidence type="ECO:0000256" key="1">
    <source>
        <dbReference type="ARBA" id="ARBA00004370"/>
    </source>
</evidence>
<feature type="domain" description="G-protein coupled receptors family 1 profile" evidence="6">
    <location>
        <begin position="39"/>
        <end position="127"/>
    </location>
</feature>
<dbReference type="OrthoDB" id="5833188at2759"/>
<proteinExistence type="predicted"/>
<evidence type="ECO:0000313" key="8">
    <source>
        <dbReference type="Proteomes" id="UP000252519"/>
    </source>
</evidence>
<sequence>MDLCVEPNPNHTLQEMVSHIAEIFVTTLAVILCFIGLFGNLSLLAATITYKELHHKICYMVAVLTSLHVVCLFCELYLEALQLRFRSATRAECFHHTFIYIFAMIAQSVMFLMLSLDIMFAVVIPLR</sequence>
<keyword evidence="8" id="KW-1185">Reference proteome</keyword>
<accession>A0A368GS25</accession>
<organism evidence="7 8">
    <name type="scientific">Ancylostoma caninum</name>
    <name type="common">Dog hookworm</name>
    <dbReference type="NCBI Taxonomy" id="29170"/>
    <lineage>
        <taxon>Eukaryota</taxon>
        <taxon>Metazoa</taxon>
        <taxon>Ecdysozoa</taxon>
        <taxon>Nematoda</taxon>
        <taxon>Chromadorea</taxon>
        <taxon>Rhabditida</taxon>
        <taxon>Rhabditina</taxon>
        <taxon>Rhabditomorpha</taxon>
        <taxon>Strongyloidea</taxon>
        <taxon>Ancylostomatidae</taxon>
        <taxon>Ancylostomatinae</taxon>
        <taxon>Ancylostoma</taxon>
    </lineage>
</organism>
<evidence type="ECO:0000256" key="2">
    <source>
        <dbReference type="ARBA" id="ARBA00022692"/>
    </source>
</evidence>
<dbReference type="Pfam" id="PF10320">
    <property type="entry name" value="7TM_GPCR_Srsx"/>
    <property type="match status" value="1"/>
</dbReference>
<feature type="transmembrane region" description="Helical" evidence="5">
    <location>
        <begin position="57"/>
        <end position="78"/>
    </location>
</feature>
<keyword evidence="4 5" id="KW-0472">Membrane</keyword>
<dbReference type="AlphaFoldDB" id="A0A368GS25"/>
<evidence type="ECO:0000256" key="5">
    <source>
        <dbReference type="SAM" id="Phobius"/>
    </source>
</evidence>
<feature type="transmembrane region" description="Helical" evidence="5">
    <location>
        <begin position="20"/>
        <end position="45"/>
    </location>
</feature>
<dbReference type="InterPro" id="IPR017452">
    <property type="entry name" value="GPCR_Rhodpsn_7TM"/>
</dbReference>
<dbReference type="PROSITE" id="PS50262">
    <property type="entry name" value="G_PROTEIN_RECEP_F1_2"/>
    <property type="match status" value="1"/>
</dbReference>
<evidence type="ECO:0000256" key="3">
    <source>
        <dbReference type="ARBA" id="ARBA00022989"/>
    </source>
</evidence>